<comment type="caution">
    <text evidence="1">The sequence shown here is derived from an EMBL/GenBank/DDBJ whole genome shotgun (WGS) entry which is preliminary data.</text>
</comment>
<reference evidence="1" key="1">
    <citation type="submission" date="2022-08" db="EMBL/GenBank/DDBJ databases">
        <title>Genome Sequence of Fusarium decemcellulare.</title>
        <authorList>
            <person name="Buettner E."/>
        </authorList>
    </citation>
    <scope>NUCLEOTIDE SEQUENCE</scope>
    <source>
        <strain evidence="1">Babe19</strain>
    </source>
</reference>
<evidence type="ECO:0000313" key="1">
    <source>
        <dbReference type="EMBL" id="KAJ3530779.1"/>
    </source>
</evidence>
<organism evidence="1 2">
    <name type="scientific">Fusarium decemcellulare</name>
    <dbReference type="NCBI Taxonomy" id="57161"/>
    <lineage>
        <taxon>Eukaryota</taxon>
        <taxon>Fungi</taxon>
        <taxon>Dikarya</taxon>
        <taxon>Ascomycota</taxon>
        <taxon>Pezizomycotina</taxon>
        <taxon>Sordariomycetes</taxon>
        <taxon>Hypocreomycetidae</taxon>
        <taxon>Hypocreales</taxon>
        <taxon>Nectriaceae</taxon>
        <taxon>Fusarium</taxon>
        <taxon>Fusarium decemcellulare species complex</taxon>
    </lineage>
</organism>
<name>A0ACC1S2L0_9HYPO</name>
<evidence type="ECO:0000313" key="2">
    <source>
        <dbReference type="Proteomes" id="UP001148629"/>
    </source>
</evidence>
<sequence length="257" mass="27871">MDQNKIGNRDTFLRLKYKHKYMFNGDLENHLAVHSNTEEGYPIEDALLGLPSRLPYPFPLLIASYQHFEAEAGGRARVPSAALPGKTTAAAEARYLIEFGWSTCNVITAKTLCVALGPSRNATAGQVLKSKSPGGAGVMHAWRRIPMDTVTNPPHVRLAHAPRGTFTLLLSVPTLETPSSLSPKLAQDTIQDLLLDSCKNLTVQYRAASAEAPLPKAEEALKTSNAPRLPAMTTPLSSPYLPAGFAWILKDGKLPPH</sequence>
<dbReference type="EMBL" id="JANRMS010001132">
    <property type="protein sequence ID" value="KAJ3530779.1"/>
    <property type="molecule type" value="Genomic_DNA"/>
</dbReference>
<protein>
    <submittedName>
        <fullName evidence="1">Uncharacterized protein</fullName>
    </submittedName>
</protein>
<gene>
    <name evidence="1" type="ORF">NM208_g9176</name>
</gene>
<accession>A0ACC1S2L0</accession>
<proteinExistence type="predicted"/>
<dbReference type="Proteomes" id="UP001148629">
    <property type="component" value="Unassembled WGS sequence"/>
</dbReference>
<keyword evidence="2" id="KW-1185">Reference proteome</keyword>